<dbReference type="STRING" id="419940.SAMN05421824_0878"/>
<protein>
    <recommendedName>
        <fullName evidence="3">Fibronectin type-III domain-containing protein</fullName>
    </recommendedName>
</protein>
<dbReference type="OrthoDB" id="789771at2"/>
<dbReference type="InterPro" id="IPR013783">
    <property type="entry name" value="Ig-like_fold"/>
</dbReference>
<evidence type="ECO:0000313" key="1">
    <source>
        <dbReference type="EMBL" id="SEP99215.1"/>
    </source>
</evidence>
<organism evidence="1 2">
    <name type="scientific">Hyunsoonleella jejuensis</name>
    <dbReference type="NCBI Taxonomy" id="419940"/>
    <lineage>
        <taxon>Bacteria</taxon>
        <taxon>Pseudomonadati</taxon>
        <taxon>Bacteroidota</taxon>
        <taxon>Flavobacteriia</taxon>
        <taxon>Flavobacteriales</taxon>
        <taxon>Flavobacteriaceae</taxon>
    </lineage>
</organism>
<dbReference type="AlphaFoldDB" id="A0A1H9CDB5"/>
<dbReference type="RefSeq" id="WP_092575919.1">
    <property type="nucleotide sequence ID" value="NZ_FOFN01000001.1"/>
</dbReference>
<proteinExistence type="predicted"/>
<accession>A0A1H9CDB5</accession>
<dbReference type="SUPFAM" id="SSF49265">
    <property type="entry name" value="Fibronectin type III"/>
    <property type="match status" value="1"/>
</dbReference>
<reference evidence="1 2" key="1">
    <citation type="submission" date="2016-10" db="EMBL/GenBank/DDBJ databases">
        <authorList>
            <person name="de Groot N.N."/>
        </authorList>
    </citation>
    <scope>NUCLEOTIDE SEQUENCE [LARGE SCALE GENOMIC DNA]</scope>
    <source>
        <strain evidence="1 2">DSM 21035</strain>
    </source>
</reference>
<dbReference type="InterPro" id="IPR036116">
    <property type="entry name" value="FN3_sf"/>
</dbReference>
<name>A0A1H9CDB5_9FLAO</name>
<evidence type="ECO:0008006" key="3">
    <source>
        <dbReference type="Google" id="ProtNLM"/>
    </source>
</evidence>
<keyword evidence="2" id="KW-1185">Reference proteome</keyword>
<sequence length="236" mass="25230">MRKFLMYTCIIGLLFNCSSGGDDDGGGTPEPQPKKPTAAVLVFPNQNSECTEGTNITATNSTVLFKWNAGANTDSYDVVLKNLITAETTTHSSTTNEKSIELLRATPYSWYVISKSDDVTDTANSSTWKFYNAGEGVVTYAPFPAVAVAPVDGASIATTTTVTLEWTGSDVDNDIANYDVYFAEEGTTLSDIANGITANNVSSVSVASGKSYKWYVLTTDDEGNTSNSEVFSFSVQ</sequence>
<dbReference type="EMBL" id="FOFN01000001">
    <property type="protein sequence ID" value="SEP99215.1"/>
    <property type="molecule type" value="Genomic_DNA"/>
</dbReference>
<evidence type="ECO:0000313" key="2">
    <source>
        <dbReference type="Proteomes" id="UP000198999"/>
    </source>
</evidence>
<gene>
    <name evidence="1" type="ORF">SAMN05421824_0878</name>
</gene>
<dbReference type="Gene3D" id="2.60.40.10">
    <property type="entry name" value="Immunoglobulins"/>
    <property type="match status" value="1"/>
</dbReference>
<dbReference type="Proteomes" id="UP000198999">
    <property type="component" value="Unassembled WGS sequence"/>
</dbReference>